<evidence type="ECO:0000256" key="2">
    <source>
        <dbReference type="ARBA" id="ARBA00005236"/>
    </source>
</evidence>
<feature type="transmembrane region" description="Helical" evidence="8">
    <location>
        <begin position="317"/>
        <end position="343"/>
    </location>
</feature>
<dbReference type="InterPro" id="IPR011925">
    <property type="entry name" value="LolCE_TM"/>
</dbReference>
<feature type="transmembrane region" description="Helical" evidence="8">
    <location>
        <begin position="381"/>
        <end position="401"/>
    </location>
</feature>
<keyword evidence="12" id="KW-1185">Reference proteome</keyword>
<feature type="domain" description="ABC3 transporter permease C-terminal" evidence="9">
    <location>
        <begin position="275"/>
        <end position="408"/>
    </location>
</feature>
<comment type="caution">
    <text evidence="11">The sequence shown here is derived from an EMBL/GenBank/DDBJ whole genome shotgun (WGS) entry which is preliminary data.</text>
</comment>
<proteinExistence type="inferred from homology"/>
<keyword evidence="11" id="KW-0449">Lipoprotein</keyword>
<comment type="subcellular location">
    <subcellularLocation>
        <location evidence="1">Cell membrane</location>
        <topology evidence="1">Multi-pass membrane protein</topology>
    </subcellularLocation>
</comment>
<reference evidence="11 12" key="1">
    <citation type="submission" date="2018-09" db="EMBL/GenBank/DDBJ databases">
        <title>Phylogeny of the Shewanellaceae, and recommendation for two new genera, Pseudoshewanella and Parashewanella.</title>
        <authorList>
            <person name="Wang G."/>
        </authorList>
    </citation>
    <scope>NUCLEOTIDE SEQUENCE [LARGE SCALE GENOMIC DNA]</scope>
    <source>
        <strain evidence="11 12">C51</strain>
    </source>
</reference>
<dbReference type="Pfam" id="PF12704">
    <property type="entry name" value="MacB_PCD"/>
    <property type="match status" value="1"/>
</dbReference>
<dbReference type="EMBL" id="QZEI01000028">
    <property type="protein sequence ID" value="RLV59707.1"/>
    <property type="molecule type" value="Genomic_DNA"/>
</dbReference>
<accession>A0A3L8PW80</accession>
<evidence type="ECO:0000259" key="9">
    <source>
        <dbReference type="Pfam" id="PF02687"/>
    </source>
</evidence>
<keyword evidence="4" id="KW-1003">Cell membrane</keyword>
<evidence type="ECO:0000313" key="12">
    <source>
        <dbReference type="Proteomes" id="UP000281474"/>
    </source>
</evidence>
<evidence type="ECO:0000313" key="11">
    <source>
        <dbReference type="EMBL" id="RLV59707.1"/>
    </source>
</evidence>
<protein>
    <submittedName>
        <fullName evidence="11">Lipoprotein-releasing ABC transporter permease subunit LolE</fullName>
    </submittedName>
</protein>
<dbReference type="InterPro" id="IPR051447">
    <property type="entry name" value="Lipoprotein-release_system"/>
</dbReference>
<evidence type="ECO:0000256" key="4">
    <source>
        <dbReference type="ARBA" id="ARBA00022475"/>
    </source>
</evidence>
<feature type="domain" description="MacB-like periplasmic core" evidence="10">
    <location>
        <begin position="26"/>
        <end position="241"/>
    </location>
</feature>
<dbReference type="RefSeq" id="WP_121838984.1">
    <property type="nucleotide sequence ID" value="NZ_ML014777.1"/>
</dbReference>
<evidence type="ECO:0000256" key="6">
    <source>
        <dbReference type="ARBA" id="ARBA00022989"/>
    </source>
</evidence>
<evidence type="ECO:0000256" key="8">
    <source>
        <dbReference type="SAM" id="Phobius"/>
    </source>
</evidence>
<evidence type="ECO:0000256" key="3">
    <source>
        <dbReference type="ARBA" id="ARBA00022448"/>
    </source>
</evidence>
<comment type="similarity">
    <text evidence="2">Belongs to the ABC-4 integral membrane protein family. LolC/E subfamily.</text>
</comment>
<dbReference type="Pfam" id="PF02687">
    <property type="entry name" value="FtsX"/>
    <property type="match status" value="1"/>
</dbReference>
<dbReference type="OrthoDB" id="9808461at2"/>
<evidence type="ECO:0000256" key="5">
    <source>
        <dbReference type="ARBA" id="ARBA00022692"/>
    </source>
</evidence>
<sequence>MSRLALTIGWRFYRARQSNSFISFISFASTAGIALGVAVLIILLSAMNGFERELENRLLSVIPQAEIGGVDQPLQHWQPILQQAKQLDGVVDAAPFVKIHGLVQKLDGFQGLEVVGIDTKQESKVSAIPKFMSAEAWSSLAKGRGNHIVVGENLLTKLNLKVGDIVSLYVLDKATDKKQLSAAKSLQFTISGSYKLGGDLEVMTAYAPMDYLQKAINYQQGVSGIRLKVEDVFRANRISRELGFMQEQPVYMTDWTRSQGHVYNDIQLVRMVMYLALTLVIAVACFNVVSTLVMSVRDKQSEIAILLTMGFKKYQMMQVFMIQGVLNGLLGCAFGVTVGVLVALNLTELALILEKLFSFKILAGDVYFINFLPSHLHLKDVYLSVFLALLLSLLSTIYPAWMASKVHPARALSMG</sequence>
<evidence type="ECO:0000259" key="10">
    <source>
        <dbReference type="Pfam" id="PF12704"/>
    </source>
</evidence>
<dbReference type="PANTHER" id="PTHR30489">
    <property type="entry name" value="LIPOPROTEIN-RELEASING SYSTEM TRANSMEMBRANE PROTEIN LOLE"/>
    <property type="match status" value="1"/>
</dbReference>
<gene>
    <name evidence="11" type="primary">lolE</name>
    <name evidence="11" type="ORF">D5018_10625</name>
</gene>
<feature type="transmembrane region" description="Helical" evidence="8">
    <location>
        <begin position="271"/>
        <end position="296"/>
    </location>
</feature>
<dbReference type="AlphaFoldDB" id="A0A3L8PW80"/>
<dbReference type="Proteomes" id="UP000281474">
    <property type="component" value="Unassembled WGS sequence"/>
</dbReference>
<dbReference type="NCBIfam" id="TIGR02212">
    <property type="entry name" value="lolCE"/>
    <property type="match status" value="1"/>
</dbReference>
<evidence type="ECO:0000256" key="7">
    <source>
        <dbReference type="ARBA" id="ARBA00023136"/>
    </source>
</evidence>
<keyword evidence="7 8" id="KW-0472">Membrane</keyword>
<dbReference type="GO" id="GO:0042953">
    <property type="term" value="P:lipoprotein transport"/>
    <property type="evidence" value="ECO:0007669"/>
    <property type="project" value="InterPro"/>
</dbReference>
<feature type="transmembrane region" description="Helical" evidence="8">
    <location>
        <begin position="21"/>
        <end position="47"/>
    </location>
</feature>
<dbReference type="InterPro" id="IPR003838">
    <property type="entry name" value="ABC3_permease_C"/>
</dbReference>
<dbReference type="InterPro" id="IPR025857">
    <property type="entry name" value="MacB_PCD"/>
</dbReference>
<dbReference type="GO" id="GO:0098797">
    <property type="term" value="C:plasma membrane protein complex"/>
    <property type="evidence" value="ECO:0007669"/>
    <property type="project" value="TreeGrafter"/>
</dbReference>
<keyword evidence="6 8" id="KW-1133">Transmembrane helix</keyword>
<organism evidence="11 12">
    <name type="scientific">Parashewanella curva</name>
    <dbReference type="NCBI Taxonomy" id="2338552"/>
    <lineage>
        <taxon>Bacteria</taxon>
        <taxon>Pseudomonadati</taxon>
        <taxon>Pseudomonadota</taxon>
        <taxon>Gammaproteobacteria</taxon>
        <taxon>Alteromonadales</taxon>
        <taxon>Shewanellaceae</taxon>
        <taxon>Parashewanella</taxon>
    </lineage>
</organism>
<evidence type="ECO:0000256" key="1">
    <source>
        <dbReference type="ARBA" id="ARBA00004651"/>
    </source>
</evidence>
<name>A0A3L8PW80_9GAMM</name>
<dbReference type="PANTHER" id="PTHR30489:SF0">
    <property type="entry name" value="LIPOPROTEIN-RELEASING SYSTEM TRANSMEMBRANE PROTEIN LOLE"/>
    <property type="match status" value="1"/>
</dbReference>
<feature type="transmembrane region" description="Helical" evidence="8">
    <location>
        <begin position="349"/>
        <end position="369"/>
    </location>
</feature>
<dbReference type="GO" id="GO:0044874">
    <property type="term" value="P:lipoprotein localization to outer membrane"/>
    <property type="evidence" value="ECO:0007669"/>
    <property type="project" value="TreeGrafter"/>
</dbReference>
<dbReference type="NCBIfam" id="NF008357">
    <property type="entry name" value="PRK11146.1"/>
    <property type="match status" value="1"/>
</dbReference>
<keyword evidence="3" id="KW-0813">Transport</keyword>
<keyword evidence="5 8" id="KW-0812">Transmembrane</keyword>